<comment type="similarity">
    <text evidence="1">Belongs to the sigma-70 factor family. ECF subfamily.</text>
</comment>
<evidence type="ECO:0000313" key="8">
    <source>
        <dbReference type="EMBL" id="MBD2769850.1"/>
    </source>
</evidence>
<evidence type="ECO:0000256" key="2">
    <source>
        <dbReference type="ARBA" id="ARBA00023015"/>
    </source>
</evidence>
<dbReference type="Pfam" id="PF08281">
    <property type="entry name" value="Sigma70_r4_2"/>
    <property type="match status" value="1"/>
</dbReference>
<dbReference type="InterPro" id="IPR007627">
    <property type="entry name" value="RNA_pol_sigma70_r2"/>
</dbReference>
<evidence type="ECO:0000259" key="7">
    <source>
        <dbReference type="Pfam" id="PF08281"/>
    </source>
</evidence>
<dbReference type="SUPFAM" id="SSF88659">
    <property type="entry name" value="Sigma3 and sigma4 domains of RNA polymerase sigma factors"/>
    <property type="match status" value="1"/>
</dbReference>
<dbReference type="InterPro" id="IPR036388">
    <property type="entry name" value="WH-like_DNA-bd_sf"/>
</dbReference>
<dbReference type="PANTHER" id="PTHR43133:SF52">
    <property type="entry name" value="ECF RNA POLYMERASE SIGMA FACTOR SIGL"/>
    <property type="match status" value="1"/>
</dbReference>
<dbReference type="Proteomes" id="UP000612233">
    <property type="component" value="Unassembled WGS sequence"/>
</dbReference>
<proteinExistence type="inferred from homology"/>
<keyword evidence="2" id="KW-0805">Transcription regulation</keyword>
<dbReference type="NCBIfam" id="TIGR02937">
    <property type="entry name" value="sigma70-ECF"/>
    <property type="match status" value="1"/>
</dbReference>
<keyword evidence="9" id="KW-1185">Reference proteome</keyword>
<evidence type="ECO:0000256" key="1">
    <source>
        <dbReference type="ARBA" id="ARBA00010641"/>
    </source>
</evidence>
<reference evidence="8" key="1">
    <citation type="submission" date="2020-09" db="EMBL/GenBank/DDBJ databases">
        <authorList>
            <person name="Kim M.K."/>
        </authorList>
    </citation>
    <scope>NUCLEOTIDE SEQUENCE</scope>
    <source>
        <strain evidence="8">BT664</strain>
    </source>
</reference>
<evidence type="ECO:0000313" key="9">
    <source>
        <dbReference type="Proteomes" id="UP000612233"/>
    </source>
</evidence>
<dbReference type="GO" id="GO:0003677">
    <property type="term" value="F:DNA binding"/>
    <property type="evidence" value="ECO:0007669"/>
    <property type="project" value="UniProtKB-KW"/>
</dbReference>
<dbReference type="EMBL" id="JACXAD010000024">
    <property type="protein sequence ID" value="MBD2769850.1"/>
    <property type="molecule type" value="Genomic_DNA"/>
</dbReference>
<dbReference type="GO" id="GO:0006352">
    <property type="term" value="P:DNA-templated transcription initiation"/>
    <property type="evidence" value="ECO:0007669"/>
    <property type="project" value="InterPro"/>
</dbReference>
<keyword evidence="4" id="KW-0238">DNA-binding</keyword>
<feature type="domain" description="RNA polymerase sigma-70 region 2" evidence="6">
    <location>
        <begin position="15"/>
        <end position="81"/>
    </location>
</feature>
<dbReference type="GO" id="GO:0016987">
    <property type="term" value="F:sigma factor activity"/>
    <property type="evidence" value="ECO:0007669"/>
    <property type="project" value="UniProtKB-KW"/>
</dbReference>
<dbReference type="InterPro" id="IPR014284">
    <property type="entry name" value="RNA_pol_sigma-70_dom"/>
</dbReference>
<name>A0A927BFC5_9BACT</name>
<gene>
    <name evidence="8" type="ORF">IC235_18325</name>
</gene>
<comment type="caution">
    <text evidence="8">The sequence shown here is derived from an EMBL/GenBank/DDBJ whole genome shotgun (WGS) entry which is preliminary data.</text>
</comment>
<dbReference type="SUPFAM" id="SSF88946">
    <property type="entry name" value="Sigma2 domain of RNA polymerase sigma factors"/>
    <property type="match status" value="1"/>
</dbReference>
<dbReference type="Gene3D" id="1.10.1740.10">
    <property type="match status" value="1"/>
</dbReference>
<feature type="domain" description="RNA polymerase sigma factor 70 region 4 type 2" evidence="7">
    <location>
        <begin position="114"/>
        <end position="165"/>
    </location>
</feature>
<protein>
    <submittedName>
        <fullName evidence="8">RNA polymerase sigma factor</fullName>
    </submittedName>
</protein>
<dbReference type="Pfam" id="PF04542">
    <property type="entry name" value="Sigma70_r2"/>
    <property type="match status" value="1"/>
</dbReference>
<sequence>MLRVKAGEVDRMGLLFERYHRPLFGFLYHMLGRADTSEDLVQNVFYRMLKYRHTFTGAGEFRAWMYHLARNVLADHVKRNRYASHHADVADLAEHLSGGSSADASLEQTQEVALLHRALACLSPEHREVLVLSRFQEMKYAEIARVLDTTEGAVKVRVHRAMNELKSSYLRLENQRYEL</sequence>
<evidence type="ECO:0000256" key="4">
    <source>
        <dbReference type="ARBA" id="ARBA00023125"/>
    </source>
</evidence>
<dbReference type="InterPro" id="IPR013325">
    <property type="entry name" value="RNA_pol_sigma_r2"/>
</dbReference>
<dbReference type="InterPro" id="IPR013324">
    <property type="entry name" value="RNA_pol_sigma_r3/r4-like"/>
</dbReference>
<accession>A0A927BFC5</accession>
<dbReference type="PANTHER" id="PTHR43133">
    <property type="entry name" value="RNA POLYMERASE ECF-TYPE SIGMA FACTO"/>
    <property type="match status" value="1"/>
</dbReference>
<dbReference type="CDD" id="cd06171">
    <property type="entry name" value="Sigma70_r4"/>
    <property type="match status" value="1"/>
</dbReference>
<dbReference type="InterPro" id="IPR039425">
    <property type="entry name" value="RNA_pol_sigma-70-like"/>
</dbReference>
<keyword evidence="5" id="KW-0804">Transcription</keyword>
<evidence type="ECO:0000259" key="6">
    <source>
        <dbReference type="Pfam" id="PF04542"/>
    </source>
</evidence>
<dbReference type="Gene3D" id="1.10.10.10">
    <property type="entry name" value="Winged helix-like DNA-binding domain superfamily/Winged helix DNA-binding domain"/>
    <property type="match status" value="1"/>
</dbReference>
<evidence type="ECO:0000256" key="3">
    <source>
        <dbReference type="ARBA" id="ARBA00023082"/>
    </source>
</evidence>
<dbReference type="InterPro" id="IPR013249">
    <property type="entry name" value="RNA_pol_sigma70_r4_t2"/>
</dbReference>
<dbReference type="AlphaFoldDB" id="A0A927BFC5"/>
<keyword evidence="3" id="KW-0731">Sigma factor</keyword>
<organism evidence="8 9">
    <name type="scientific">Hymenobacter montanus</name>
    <dbReference type="NCBI Taxonomy" id="2771359"/>
    <lineage>
        <taxon>Bacteria</taxon>
        <taxon>Pseudomonadati</taxon>
        <taxon>Bacteroidota</taxon>
        <taxon>Cytophagia</taxon>
        <taxon>Cytophagales</taxon>
        <taxon>Hymenobacteraceae</taxon>
        <taxon>Hymenobacter</taxon>
    </lineage>
</organism>
<evidence type="ECO:0000256" key="5">
    <source>
        <dbReference type="ARBA" id="ARBA00023163"/>
    </source>
</evidence>
<dbReference type="RefSeq" id="WP_191006684.1">
    <property type="nucleotide sequence ID" value="NZ_JACXAD010000024.1"/>
</dbReference>